<dbReference type="RefSeq" id="WP_075836944.1">
    <property type="nucleotide sequence ID" value="NZ_MSTI01000175.1"/>
</dbReference>
<dbReference type="Proteomes" id="UP000186607">
    <property type="component" value="Unassembled WGS sequence"/>
</dbReference>
<feature type="domain" description="PLD phosphodiesterase" evidence="1">
    <location>
        <begin position="412"/>
        <end position="439"/>
    </location>
</feature>
<dbReference type="STRING" id="249408.BOO71_0014581"/>
<gene>
    <name evidence="2" type="ORF">BOO71_0014581</name>
</gene>
<dbReference type="PROSITE" id="PS50035">
    <property type="entry name" value="PLD"/>
    <property type="match status" value="1"/>
</dbReference>
<comment type="caution">
    <text evidence="2">The sequence shown here is derived from an EMBL/GenBank/DDBJ whole genome shotgun (WGS) entry which is preliminary data.</text>
</comment>
<evidence type="ECO:0000259" key="1">
    <source>
        <dbReference type="PROSITE" id="PS50035"/>
    </source>
</evidence>
<keyword evidence="3" id="KW-1185">Reference proteome</keyword>
<dbReference type="OrthoDB" id="54549at2"/>
<dbReference type="Pfam" id="PF13091">
    <property type="entry name" value="PLDc_2"/>
    <property type="match status" value="1"/>
</dbReference>
<dbReference type="PANTHER" id="PTHR21248">
    <property type="entry name" value="CARDIOLIPIN SYNTHASE"/>
    <property type="match status" value="1"/>
</dbReference>
<dbReference type="InterPro" id="IPR001736">
    <property type="entry name" value="PLipase_D/transphosphatidylase"/>
</dbReference>
<organism evidence="2 3">
    <name type="scientific">Deinococcus marmoris</name>
    <dbReference type="NCBI Taxonomy" id="249408"/>
    <lineage>
        <taxon>Bacteria</taxon>
        <taxon>Thermotogati</taxon>
        <taxon>Deinococcota</taxon>
        <taxon>Deinococci</taxon>
        <taxon>Deinococcales</taxon>
        <taxon>Deinococcaceae</taxon>
        <taxon>Deinococcus</taxon>
    </lineage>
</organism>
<protein>
    <recommendedName>
        <fullName evidence="1">PLD phosphodiesterase domain-containing protein</fullName>
    </recommendedName>
</protein>
<dbReference type="GO" id="GO:0032049">
    <property type="term" value="P:cardiolipin biosynthetic process"/>
    <property type="evidence" value="ECO:0007669"/>
    <property type="project" value="UniProtKB-ARBA"/>
</dbReference>
<dbReference type="SUPFAM" id="SSF56024">
    <property type="entry name" value="Phospholipase D/nuclease"/>
    <property type="match status" value="2"/>
</dbReference>
<evidence type="ECO:0000313" key="2">
    <source>
        <dbReference type="EMBL" id="OLV15581.1"/>
    </source>
</evidence>
<sequence length="507" mass="54758">MFRAARSLLTLAVLACGGTGLGAELPLFLGPALPAAPLNLPACAPPTDPLERAVWGVVTENGQPDLSCDNAFVGYLRTPRSLTTPLDAFEVTASQIANAHSEVLLASMEWQAGPGKPGWTFAQAVATLYGRVRADPAAYPQGMTVRALLGGFPDFQRPDGRTQPLALLGDLLGLGVPMEDARVGWKLSILNYRYFPHSHVKLHVIDGRDLTVAGYNYTDWHLPAAEPGGRSLHDLGLRMTGPVAQNGVAVFDDLWRHSLQLRCPAGVTAAEAEAQCQMAPPDPVTHPAAAREAVPGGHARAFMLYRRPGDDAADRAHLALLGAAQQQIELMQADFGPTLNCWGAYLNPQGCGPDSWPVYMTAVLDALERGVHVRLLTVDYGISAAPNRSGITLLRQELRRRGIEDRFEARYTTFNMHTKALSVDRRMVVVGSMNFHFSSWGTLGLAEAALATDDPAAVQEQETSFETIWKTASRPVPDEWWLKNVTRDLTTQPAAGTADTVTPRPGP</sequence>
<evidence type="ECO:0000313" key="3">
    <source>
        <dbReference type="Proteomes" id="UP000186607"/>
    </source>
</evidence>
<dbReference type="EMBL" id="MSTI01000175">
    <property type="protein sequence ID" value="OLV15581.1"/>
    <property type="molecule type" value="Genomic_DNA"/>
</dbReference>
<dbReference type="PANTHER" id="PTHR21248:SF22">
    <property type="entry name" value="PHOSPHOLIPASE D"/>
    <property type="match status" value="1"/>
</dbReference>
<proteinExistence type="predicted"/>
<dbReference type="InterPro" id="IPR025202">
    <property type="entry name" value="PLD-like_dom"/>
</dbReference>
<dbReference type="Gene3D" id="3.30.870.10">
    <property type="entry name" value="Endonuclease Chain A"/>
    <property type="match status" value="2"/>
</dbReference>
<name>A0A1U7NRN7_9DEIO</name>
<dbReference type="GO" id="GO:0030572">
    <property type="term" value="F:phosphatidyltransferase activity"/>
    <property type="evidence" value="ECO:0007669"/>
    <property type="project" value="UniProtKB-ARBA"/>
</dbReference>
<accession>A0A1U7NRN7</accession>
<reference evidence="2 3" key="1">
    <citation type="submission" date="2017-01" db="EMBL/GenBank/DDBJ databases">
        <title>Genome Analysis of Deinococcus marmoris KOPRI26562.</title>
        <authorList>
            <person name="Kim J.H."/>
            <person name="Oh H.-M."/>
        </authorList>
    </citation>
    <scope>NUCLEOTIDE SEQUENCE [LARGE SCALE GENOMIC DNA]</scope>
    <source>
        <strain evidence="2 3">KOPRI26562</strain>
    </source>
</reference>
<dbReference type="AlphaFoldDB" id="A0A1U7NRN7"/>